<evidence type="ECO:0000256" key="10">
    <source>
        <dbReference type="PIRSR" id="PIRSR639901-2"/>
    </source>
</evidence>
<dbReference type="GO" id="GO:0043842">
    <property type="term" value="F:Kdo transferase activity"/>
    <property type="evidence" value="ECO:0007669"/>
    <property type="project" value="UniProtKB-EC"/>
</dbReference>
<dbReference type="SUPFAM" id="SSF53756">
    <property type="entry name" value="UDP-Glycosyltransferase/glycogen phosphorylase"/>
    <property type="match status" value="1"/>
</dbReference>
<evidence type="ECO:0000256" key="1">
    <source>
        <dbReference type="ARBA" id="ARBA00004196"/>
    </source>
</evidence>
<accession>A0A285NGA7</accession>
<proteinExistence type="inferred from homology"/>
<evidence type="ECO:0000259" key="12">
    <source>
        <dbReference type="Pfam" id="PF00534"/>
    </source>
</evidence>
<sequence length="397" mass="45812">MGIIYNLLYTLFFPFYLLLFIFITKKKGYSPELKERFVLYPDNRSRVLWFHCASVGELNLSKPLIKYFTGKHRILITVSSPRGKEYAVKNFPEAIIRTLPFDFPFLIKKFINTYTPEVLIIAEGELWYNLIDVSSKQIPVISINTRISPSSYRIYRKISPFIKNILKKFRLIIARSQTDYELLKSFVHENVVLCGDLKFVSSIGEKNIEFEKKGKILIAGSTHEPEEKILINVFKKLKEKYPELKLLIAPRHLERVPEVIKILEKENIPYSLRTKTKIPETDVYVIDTLGELSAFYRYADVVFVGGSIAPVGGHNILEAILQNKPVIIGKNYEKISDTVNQLLPEGIIKIAKDEKEIKEAVEYFLNISGKDIDFKKISENIFKCYLSNIKKVLGDSL</sequence>
<organism evidence="14 15">
    <name type="scientific">Persephonella hydrogeniphila</name>
    <dbReference type="NCBI Taxonomy" id="198703"/>
    <lineage>
        <taxon>Bacteria</taxon>
        <taxon>Pseudomonadati</taxon>
        <taxon>Aquificota</taxon>
        <taxon>Aquificia</taxon>
        <taxon>Aquificales</taxon>
        <taxon>Hydrogenothermaceae</taxon>
        <taxon>Persephonella</taxon>
    </lineage>
</organism>
<feature type="domain" description="3-deoxy-D-manno-octulosonic-acid transferase N-terminal" evidence="13">
    <location>
        <begin position="33"/>
        <end position="199"/>
    </location>
</feature>
<evidence type="ECO:0000256" key="7">
    <source>
        <dbReference type="ARBA" id="ARBA00031445"/>
    </source>
</evidence>
<keyword evidence="11" id="KW-0472">Membrane</keyword>
<evidence type="ECO:0000256" key="4">
    <source>
        <dbReference type="ARBA" id="ARBA00019077"/>
    </source>
</evidence>
<dbReference type="GO" id="GO:0009245">
    <property type="term" value="P:lipid A biosynthetic process"/>
    <property type="evidence" value="ECO:0007669"/>
    <property type="project" value="TreeGrafter"/>
</dbReference>
<dbReference type="Pfam" id="PF00534">
    <property type="entry name" value="Glycos_transf_1"/>
    <property type="match status" value="1"/>
</dbReference>
<dbReference type="AlphaFoldDB" id="A0A285NGA7"/>
<comment type="function">
    <text evidence="11">Involved in lipopolysaccharide (LPS) biosynthesis. Catalyzes the transfer of 3-deoxy-D-manno-octulosonate (Kdo) residue(s) from CMP-Kdo to lipid IV(A), the tetraacyldisaccharide-1,4'-bisphosphate precursor of lipid A.</text>
</comment>
<dbReference type="UniPathway" id="UPA00958"/>
<evidence type="ECO:0000256" key="8">
    <source>
        <dbReference type="ARBA" id="ARBA00049183"/>
    </source>
</evidence>
<keyword evidence="6 11" id="KW-0808">Transferase</keyword>
<dbReference type="Gene3D" id="3.40.50.2000">
    <property type="entry name" value="Glycogen Phosphorylase B"/>
    <property type="match status" value="1"/>
</dbReference>
<feature type="site" description="Transition state stabilizer" evidence="10">
    <location>
        <position position="123"/>
    </location>
</feature>
<dbReference type="InterPro" id="IPR001296">
    <property type="entry name" value="Glyco_trans_1"/>
</dbReference>
<feature type="transmembrane region" description="Helical" evidence="11">
    <location>
        <begin position="6"/>
        <end position="24"/>
    </location>
</feature>
<evidence type="ECO:0000259" key="13">
    <source>
        <dbReference type="Pfam" id="PF04413"/>
    </source>
</evidence>
<dbReference type="Proteomes" id="UP000219036">
    <property type="component" value="Unassembled WGS sequence"/>
</dbReference>
<evidence type="ECO:0000256" key="3">
    <source>
        <dbReference type="ARBA" id="ARBA00012621"/>
    </source>
</evidence>
<protein>
    <recommendedName>
        <fullName evidence="4 11">3-deoxy-D-manno-octulosonic acid transferase</fullName>
        <shortName evidence="11">Kdo transferase</shortName>
        <ecNumber evidence="3 11">2.4.99.12</ecNumber>
    </recommendedName>
    <alternativeName>
        <fullName evidence="7 11">Lipid IV(A) 3-deoxy-D-manno-octulosonic acid transferase</fullName>
    </alternativeName>
</protein>
<dbReference type="Gene3D" id="3.40.50.11720">
    <property type="entry name" value="3-Deoxy-D-manno-octulosonic-acid transferase, N-terminal domain"/>
    <property type="match status" value="1"/>
</dbReference>
<dbReference type="InterPro" id="IPR038107">
    <property type="entry name" value="Glycos_transf_N_sf"/>
</dbReference>
<evidence type="ECO:0000313" key="15">
    <source>
        <dbReference type="Proteomes" id="UP000219036"/>
    </source>
</evidence>
<keyword evidence="15" id="KW-1185">Reference proteome</keyword>
<evidence type="ECO:0000256" key="6">
    <source>
        <dbReference type="ARBA" id="ARBA00022679"/>
    </source>
</evidence>
<evidence type="ECO:0000256" key="5">
    <source>
        <dbReference type="ARBA" id="ARBA00022519"/>
    </source>
</evidence>
<keyword evidence="11" id="KW-0448">Lipopolysaccharide biosynthesis</keyword>
<dbReference type="EC" id="2.4.99.12" evidence="3 11"/>
<dbReference type="PANTHER" id="PTHR42755">
    <property type="entry name" value="3-DEOXY-MANNO-OCTULOSONATE CYTIDYLYLTRANSFERASE"/>
    <property type="match status" value="1"/>
</dbReference>
<dbReference type="PANTHER" id="PTHR42755:SF1">
    <property type="entry name" value="3-DEOXY-D-MANNO-OCTULOSONIC ACID TRANSFERASE, MITOCHONDRIAL-RELATED"/>
    <property type="match status" value="1"/>
</dbReference>
<gene>
    <name evidence="14" type="ORF">SAMN06265182_1308</name>
</gene>
<reference evidence="15" key="1">
    <citation type="submission" date="2017-09" db="EMBL/GenBank/DDBJ databases">
        <authorList>
            <person name="Varghese N."/>
            <person name="Submissions S."/>
        </authorList>
    </citation>
    <scope>NUCLEOTIDE SEQUENCE [LARGE SCALE GENOMIC DNA]</scope>
    <source>
        <strain evidence="15">DSM 15103</strain>
    </source>
</reference>
<dbReference type="GO" id="GO:0030313">
    <property type="term" value="C:cell envelope"/>
    <property type="evidence" value="ECO:0007669"/>
    <property type="project" value="UniProtKB-SubCell"/>
</dbReference>
<keyword evidence="11" id="KW-1133">Transmembrane helix</keyword>
<evidence type="ECO:0000256" key="11">
    <source>
        <dbReference type="RuleBase" id="RU365103"/>
    </source>
</evidence>
<dbReference type="EMBL" id="OBEI01000005">
    <property type="protein sequence ID" value="SNZ08485.1"/>
    <property type="molecule type" value="Genomic_DNA"/>
</dbReference>
<dbReference type="GO" id="GO:0005886">
    <property type="term" value="C:plasma membrane"/>
    <property type="evidence" value="ECO:0007669"/>
    <property type="project" value="UniProtKB-SubCell"/>
</dbReference>
<evidence type="ECO:0000256" key="2">
    <source>
        <dbReference type="ARBA" id="ARBA00004713"/>
    </source>
</evidence>
<comment type="similarity">
    <text evidence="11">Belongs to the glycosyltransferase group 1 family.</text>
</comment>
<keyword evidence="11" id="KW-0812">Transmembrane</keyword>
<evidence type="ECO:0000313" key="14">
    <source>
        <dbReference type="EMBL" id="SNZ08485.1"/>
    </source>
</evidence>
<dbReference type="GO" id="GO:0009244">
    <property type="term" value="P:lipopolysaccharide core region biosynthetic process"/>
    <property type="evidence" value="ECO:0007669"/>
    <property type="project" value="UniProtKB-UniRule"/>
</dbReference>
<dbReference type="InterPro" id="IPR007507">
    <property type="entry name" value="Glycos_transf_N"/>
</dbReference>
<evidence type="ECO:0000256" key="9">
    <source>
        <dbReference type="PIRSR" id="PIRSR639901-1"/>
    </source>
</evidence>
<feature type="active site" description="Proton acceptor" evidence="9">
    <location>
        <position position="57"/>
    </location>
</feature>
<feature type="domain" description="Glycosyl transferase family 1" evidence="12">
    <location>
        <begin position="226"/>
        <end position="376"/>
    </location>
</feature>
<comment type="subcellular location">
    <subcellularLocation>
        <location evidence="1">Cell envelope</location>
    </subcellularLocation>
    <subcellularLocation>
        <location evidence="11">Cell membrane</location>
    </subcellularLocation>
</comment>
<dbReference type="InterPro" id="IPR039901">
    <property type="entry name" value="Kdotransferase"/>
</dbReference>
<dbReference type="RefSeq" id="WP_097000482.1">
    <property type="nucleotide sequence ID" value="NZ_OBEI01000005.1"/>
</dbReference>
<dbReference type="Pfam" id="PF04413">
    <property type="entry name" value="Glycos_transf_N"/>
    <property type="match status" value="1"/>
</dbReference>
<dbReference type="OrthoDB" id="9789797at2"/>
<comment type="catalytic activity">
    <reaction evidence="8 11">
        <text>lipid IVA (E. coli) + CMP-3-deoxy-beta-D-manno-octulosonate = alpha-Kdo-(2-&gt;6)-lipid IVA (E. coli) + CMP + H(+)</text>
        <dbReference type="Rhea" id="RHEA:28066"/>
        <dbReference type="ChEBI" id="CHEBI:15378"/>
        <dbReference type="ChEBI" id="CHEBI:58603"/>
        <dbReference type="ChEBI" id="CHEBI:60364"/>
        <dbReference type="ChEBI" id="CHEBI:60377"/>
        <dbReference type="ChEBI" id="CHEBI:85987"/>
        <dbReference type="EC" id="2.4.99.12"/>
    </reaction>
</comment>
<dbReference type="CDD" id="cd01635">
    <property type="entry name" value="Glycosyltransferase_GTB-type"/>
    <property type="match status" value="1"/>
</dbReference>
<keyword evidence="11" id="KW-1003">Cell membrane</keyword>
<keyword evidence="5" id="KW-0997">Cell inner membrane</keyword>
<name>A0A285NGA7_9AQUI</name>
<feature type="site" description="Transition state stabilizer" evidence="10">
    <location>
        <position position="198"/>
    </location>
</feature>
<comment type="pathway">
    <text evidence="2 11">Bacterial outer membrane biogenesis; LPS core biosynthesis.</text>
</comment>